<evidence type="ECO:0000256" key="4">
    <source>
        <dbReference type="ARBA" id="ARBA00022741"/>
    </source>
</evidence>
<evidence type="ECO:0000256" key="9">
    <source>
        <dbReference type="HAMAP-Rule" id="MF_00140"/>
    </source>
</evidence>
<dbReference type="GO" id="GO:0005829">
    <property type="term" value="C:cytosol"/>
    <property type="evidence" value="ECO:0007669"/>
    <property type="project" value="TreeGrafter"/>
</dbReference>
<feature type="short sequence motif" description="'KMSKS' region" evidence="9">
    <location>
        <begin position="207"/>
        <end position="211"/>
    </location>
</feature>
<dbReference type="Gene3D" id="3.40.50.620">
    <property type="entry name" value="HUPs"/>
    <property type="match status" value="1"/>
</dbReference>
<feature type="binding site" evidence="9">
    <location>
        <position position="200"/>
    </location>
    <ligand>
        <name>ATP</name>
        <dbReference type="ChEBI" id="CHEBI:30616"/>
    </ligand>
</feature>
<protein>
    <recommendedName>
        <fullName evidence="9">Tryptophan--tRNA ligase</fullName>
        <ecNumber evidence="9">6.1.1.2</ecNumber>
    </recommendedName>
    <alternativeName>
        <fullName evidence="9">Tryptophanyl-tRNA synthetase</fullName>
        <shortName evidence="9">TrpRS</shortName>
    </alternativeName>
</protein>
<dbReference type="EC" id="6.1.1.2" evidence="9"/>
<dbReference type="EMBL" id="JAGQDE010000011">
    <property type="protein sequence ID" value="MBQ0960014.1"/>
    <property type="molecule type" value="Genomic_DNA"/>
</dbReference>
<dbReference type="FunFam" id="1.10.240.10:FF:000005">
    <property type="entry name" value="Tryptophan--tRNA ligase"/>
    <property type="match status" value="1"/>
</dbReference>
<evidence type="ECO:0000256" key="8">
    <source>
        <dbReference type="ARBA" id="ARBA00049929"/>
    </source>
</evidence>
<keyword evidence="6 9" id="KW-0648">Protein biosynthesis</keyword>
<dbReference type="Gene3D" id="1.10.240.10">
    <property type="entry name" value="Tyrosyl-Transfer RNA Synthetase"/>
    <property type="match status" value="1"/>
</dbReference>
<feature type="binding site" evidence="9">
    <location>
        <begin position="11"/>
        <end position="13"/>
    </location>
    <ligand>
        <name>ATP</name>
        <dbReference type="ChEBI" id="CHEBI:30616"/>
    </ligand>
</feature>
<keyword evidence="7 9" id="KW-0030">Aminoacyl-tRNA synthetase</keyword>
<comment type="subunit">
    <text evidence="9">Homodimer.</text>
</comment>
<dbReference type="InterPro" id="IPR036913">
    <property type="entry name" value="YegP-like_sf"/>
</dbReference>
<dbReference type="InterPro" id="IPR002306">
    <property type="entry name" value="Trp-tRNA-ligase"/>
</dbReference>
<evidence type="ECO:0000256" key="3">
    <source>
        <dbReference type="ARBA" id="ARBA00022598"/>
    </source>
</evidence>
<evidence type="ECO:0000256" key="5">
    <source>
        <dbReference type="ARBA" id="ARBA00022840"/>
    </source>
</evidence>
<feature type="binding site" evidence="9">
    <location>
        <begin position="19"/>
        <end position="20"/>
    </location>
    <ligand>
        <name>ATP</name>
        <dbReference type="ChEBI" id="CHEBI:30616"/>
    </ligand>
</feature>
<evidence type="ECO:0000313" key="11">
    <source>
        <dbReference type="EMBL" id="MBQ0960014.1"/>
    </source>
</evidence>
<comment type="catalytic activity">
    <reaction evidence="8 9">
        <text>tRNA(Trp) + L-tryptophan + ATP = L-tryptophyl-tRNA(Trp) + AMP + diphosphate + H(+)</text>
        <dbReference type="Rhea" id="RHEA:24080"/>
        <dbReference type="Rhea" id="RHEA-COMP:9671"/>
        <dbReference type="Rhea" id="RHEA-COMP:9705"/>
        <dbReference type="ChEBI" id="CHEBI:15378"/>
        <dbReference type="ChEBI" id="CHEBI:30616"/>
        <dbReference type="ChEBI" id="CHEBI:33019"/>
        <dbReference type="ChEBI" id="CHEBI:57912"/>
        <dbReference type="ChEBI" id="CHEBI:78442"/>
        <dbReference type="ChEBI" id="CHEBI:78535"/>
        <dbReference type="ChEBI" id="CHEBI:456215"/>
        <dbReference type="EC" id="6.1.1.2"/>
    </reaction>
</comment>
<dbReference type="PANTHER" id="PTHR43766">
    <property type="entry name" value="TRYPTOPHAN--TRNA LIGASE, MITOCHONDRIAL"/>
    <property type="match status" value="1"/>
</dbReference>
<feature type="binding site" evidence="9">
    <location>
        <position position="144"/>
    </location>
    <ligand>
        <name>L-tryptophan</name>
        <dbReference type="ChEBI" id="CHEBI:57912"/>
    </ligand>
</feature>
<proteinExistence type="inferred from homology"/>
<dbReference type="InterPro" id="IPR024109">
    <property type="entry name" value="Trp-tRNA-ligase_bac-type"/>
</dbReference>
<dbReference type="InterPro" id="IPR002305">
    <property type="entry name" value="aa-tRNA-synth_Ic"/>
</dbReference>
<evidence type="ECO:0000256" key="7">
    <source>
        <dbReference type="ARBA" id="ARBA00023146"/>
    </source>
</evidence>
<accession>A0A941BLS0</accession>
<keyword evidence="12" id="KW-1185">Reference proteome</keyword>
<dbReference type="InterPro" id="IPR050203">
    <property type="entry name" value="Trp-tRNA_synthetase"/>
</dbReference>
<dbReference type="Proteomes" id="UP000678374">
    <property type="component" value="Unassembled WGS sequence"/>
</dbReference>
<dbReference type="NCBIfam" id="TIGR00233">
    <property type="entry name" value="trpS"/>
    <property type="match status" value="1"/>
</dbReference>
<evidence type="ECO:0000256" key="6">
    <source>
        <dbReference type="ARBA" id="ARBA00022917"/>
    </source>
</evidence>
<dbReference type="GO" id="GO:0004830">
    <property type="term" value="F:tryptophan-tRNA ligase activity"/>
    <property type="evidence" value="ECO:0007669"/>
    <property type="project" value="UniProtKB-UniRule"/>
</dbReference>
<dbReference type="AlphaFoldDB" id="A0A941BLS0"/>
<dbReference type="PRINTS" id="PR01039">
    <property type="entry name" value="TRNASYNTHTRP"/>
</dbReference>
<dbReference type="GO" id="GO:0006436">
    <property type="term" value="P:tryptophanyl-tRNA aminoacylation"/>
    <property type="evidence" value="ECO:0007669"/>
    <property type="project" value="UniProtKB-UniRule"/>
</dbReference>
<dbReference type="GO" id="GO:0005524">
    <property type="term" value="F:ATP binding"/>
    <property type="evidence" value="ECO:0007669"/>
    <property type="project" value="UniProtKB-UniRule"/>
</dbReference>
<feature type="short sequence motif" description="'HIGH' region" evidence="9">
    <location>
        <begin position="12"/>
        <end position="20"/>
    </location>
</feature>
<keyword evidence="4 9" id="KW-0547">Nucleotide-binding</keyword>
<dbReference type="FunFam" id="3.40.50.620:FF:000144">
    <property type="entry name" value="Tryptophan--tRNA ligase"/>
    <property type="match status" value="1"/>
</dbReference>
<reference evidence="11" key="1">
    <citation type="submission" date="2021-04" db="EMBL/GenBank/DDBJ databases">
        <title>The genome sequence of Ideonella sp. 4Y11.</title>
        <authorList>
            <person name="Liu Y."/>
        </authorList>
    </citation>
    <scope>NUCLEOTIDE SEQUENCE</scope>
    <source>
        <strain evidence="11">4Y11</strain>
    </source>
</reference>
<comment type="similarity">
    <text evidence="1 9 10">Belongs to the class-I aminoacyl-tRNA synthetase family.</text>
</comment>
<dbReference type="Pfam" id="PF00579">
    <property type="entry name" value="tRNA-synt_1b"/>
    <property type="match status" value="1"/>
</dbReference>
<gene>
    <name evidence="9" type="primary">trpS</name>
    <name evidence="11" type="ORF">KAK06_13755</name>
</gene>
<dbReference type="PANTHER" id="PTHR43766:SF1">
    <property type="entry name" value="TRYPTOPHAN--TRNA LIGASE, MITOCHONDRIAL"/>
    <property type="match status" value="1"/>
</dbReference>
<dbReference type="SUPFAM" id="SSF160113">
    <property type="entry name" value="YegP-like"/>
    <property type="match status" value="1"/>
</dbReference>
<keyword evidence="3 9" id="KW-0436">Ligase</keyword>
<evidence type="ECO:0000256" key="1">
    <source>
        <dbReference type="ARBA" id="ARBA00005594"/>
    </source>
</evidence>
<keyword evidence="2 9" id="KW-0963">Cytoplasm</keyword>
<feature type="binding site" evidence="9">
    <location>
        <begin position="156"/>
        <end position="158"/>
    </location>
    <ligand>
        <name>ATP</name>
        <dbReference type="ChEBI" id="CHEBI:30616"/>
    </ligand>
</feature>
<comment type="caution">
    <text evidence="11">The sequence shown here is derived from an EMBL/GenBank/DDBJ whole genome shotgun (WGS) entry which is preliminary data.</text>
</comment>
<comment type="subcellular location">
    <subcellularLocation>
        <location evidence="9">Cytoplasm</location>
    </subcellularLocation>
</comment>
<evidence type="ECO:0000313" key="12">
    <source>
        <dbReference type="Proteomes" id="UP000678374"/>
    </source>
</evidence>
<sequence>MPVTRVLTGITTTGTLHLGNYVGAVRPCIDASRRADVDSFFFMADYHALIKCDEPARIEASRLQIAATWIAAGLDTDRATFYRQSDIPEIPELTWLLTCVIGKGQMNRAHAYKAATDANAAAGEDADAGITMGLYCYPILMAADILMFNAHVVPVGKDQVQHIEMARDVAQRFNHLYGAAINREFFVLPEAQIDAEMELLPGLDGRKMSKSYDNVIPLFEGGEKALREAIARIVTDSRLPGEPKEPEGTALIQIFDAFATPEERAAFRAELRAGLAWGEAKQRLFEQINRQIAPMRARYDALMAEPEKIEAILQAGAAKARAIARPLLDELRHAVGLRRFQALAAPVDAGVKAKVQLPVFKQYREADNRFYFKLSAHDGRVLLQSQGFDGGRDAGAWVKRLKTEGAAALDGAPVALGDGVAAAEVAQALAALIAAEQ</sequence>
<dbReference type="RefSeq" id="WP_210802690.1">
    <property type="nucleotide sequence ID" value="NZ_JAGQDE010000011.1"/>
</dbReference>
<dbReference type="InterPro" id="IPR014729">
    <property type="entry name" value="Rossmann-like_a/b/a_fold"/>
</dbReference>
<dbReference type="HAMAP" id="MF_00140_B">
    <property type="entry name" value="Trp_tRNA_synth_B"/>
    <property type="match status" value="1"/>
</dbReference>
<dbReference type="NCBIfam" id="NF008923">
    <property type="entry name" value="PRK12284.1"/>
    <property type="match status" value="1"/>
</dbReference>
<keyword evidence="5 9" id="KW-0067">ATP-binding</keyword>
<name>A0A941BLS0_9BURK</name>
<comment type="function">
    <text evidence="9">Catalyzes the attachment of tryptophan to tRNA(Trp).</text>
</comment>
<evidence type="ECO:0000256" key="10">
    <source>
        <dbReference type="RuleBase" id="RU363036"/>
    </source>
</evidence>
<dbReference type="SUPFAM" id="SSF52374">
    <property type="entry name" value="Nucleotidylyl transferase"/>
    <property type="match status" value="1"/>
</dbReference>
<organism evidence="11 12">
    <name type="scientific">Ideonella aquatica</name>
    <dbReference type="NCBI Taxonomy" id="2824119"/>
    <lineage>
        <taxon>Bacteria</taxon>
        <taxon>Pseudomonadati</taxon>
        <taxon>Pseudomonadota</taxon>
        <taxon>Betaproteobacteria</taxon>
        <taxon>Burkholderiales</taxon>
        <taxon>Sphaerotilaceae</taxon>
        <taxon>Ideonella</taxon>
    </lineage>
</organism>
<feature type="binding site" evidence="9">
    <location>
        <begin position="207"/>
        <end position="211"/>
    </location>
    <ligand>
        <name>ATP</name>
        <dbReference type="ChEBI" id="CHEBI:30616"/>
    </ligand>
</feature>
<evidence type="ECO:0000256" key="2">
    <source>
        <dbReference type="ARBA" id="ARBA00022490"/>
    </source>
</evidence>